<feature type="chain" id="PRO_5002951947" description="CSC1/OSCA1-like 7TM region domain-containing protein" evidence="2">
    <location>
        <begin position="20"/>
        <end position="296"/>
    </location>
</feature>
<dbReference type="EMBL" id="GG673648">
    <property type="protein sequence ID" value="EER15209.1"/>
    <property type="molecule type" value="Genomic_DNA"/>
</dbReference>
<keyword evidence="1" id="KW-1133">Transmembrane helix</keyword>
<keyword evidence="2" id="KW-0732">Signal</keyword>
<sequence length="296" mass="32847">HAIAAVACICLAECATVYMAQFDTSTNAEPPAIVRFLDSIVLETAGGSYEIPSFLLPSSLCTLALSISDLPRIIVTNRDAACATMATDQDLTRLDYIALIGPLVPYLWIIITPIASFILGCYLLVSLNVLGQHWTEAFSSLKIRDYKNFVRMHISPITGDLQCFVIGVDHVPTRWEMDPYWDRTLMPKSARVPSWKWVTPSKYRPRVKKNPNGKALKGGSQAKVVDFFVVKASKKRRPEMCEAAPLGDDYYTEGRSEGSFPAETSEPNPVTGLIRRVSSFLWRAASNESLGDDFNM</sequence>
<keyword evidence="1" id="KW-0472">Membrane</keyword>
<dbReference type="GeneID" id="9062112"/>
<keyword evidence="4" id="KW-1185">Reference proteome</keyword>
<feature type="signal peptide" evidence="2">
    <location>
        <begin position="1"/>
        <end position="19"/>
    </location>
</feature>
<dbReference type="PANTHER" id="PTHR34211:SF3">
    <property type="entry name" value="CALCINEURIN-LIKE METALLO-PHOSPHOESTERASE SUPERFAMILY PROTEIN"/>
    <property type="match status" value="1"/>
</dbReference>
<reference evidence="3 4" key="1">
    <citation type="submission" date="2008-07" db="EMBL/GenBank/DDBJ databases">
        <authorList>
            <person name="El-Sayed N."/>
            <person name="Caler E."/>
            <person name="Inman J."/>
            <person name="Amedeo P."/>
            <person name="Hass B."/>
            <person name="Wortman J."/>
        </authorList>
    </citation>
    <scope>NUCLEOTIDE SEQUENCE [LARGE SCALE GENOMIC DNA]</scope>
    <source>
        <strain evidence="4">ATCC 50983 / TXsc</strain>
    </source>
</reference>
<proteinExistence type="predicted"/>
<dbReference type="PANTHER" id="PTHR34211">
    <property type="entry name" value="CALCINEURIN-LIKE METALLO-PHOSPHOESTERASE SUPERFAMILY PROTEIN"/>
    <property type="match status" value="1"/>
</dbReference>
<dbReference type="OMA" id="RWEMDPY"/>
<dbReference type="Proteomes" id="UP000007800">
    <property type="component" value="Unassembled WGS sequence"/>
</dbReference>
<dbReference type="OrthoDB" id="1883418at2759"/>
<evidence type="ECO:0008006" key="5">
    <source>
        <dbReference type="Google" id="ProtNLM"/>
    </source>
</evidence>
<evidence type="ECO:0000256" key="2">
    <source>
        <dbReference type="SAM" id="SignalP"/>
    </source>
</evidence>
<gene>
    <name evidence="3" type="ORF">Pmar_PMAR006939</name>
</gene>
<keyword evidence="1" id="KW-0812">Transmembrane</keyword>
<organism evidence="4">
    <name type="scientific">Perkinsus marinus (strain ATCC 50983 / TXsc)</name>
    <dbReference type="NCBI Taxonomy" id="423536"/>
    <lineage>
        <taxon>Eukaryota</taxon>
        <taxon>Sar</taxon>
        <taxon>Alveolata</taxon>
        <taxon>Perkinsozoa</taxon>
        <taxon>Perkinsea</taxon>
        <taxon>Perkinsida</taxon>
        <taxon>Perkinsidae</taxon>
        <taxon>Perkinsus</taxon>
    </lineage>
</organism>
<evidence type="ECO:0000313" key="3">
    <source>
        <dbReference type="EMBL" id="EER15209.1"/>
    </source>
</evidence>
<name>C5KJV1_PERM5</name>
<protein>
    <recommendedName>
        <fullName evidence="5">CSC1/OSCA1-like 7TM region domain-containing protein</fullName>
    </recommendedName>
</protein>
<accession>C5KJV1</accession>
<dbReference type="RefSeq" id="XP_002783413.1">
    <property type="nucleotide sequence ID" value="XM_002783367.1"/>
</dbReference>
<evidence type="ECO:0000256" key="1">
    <source>
        <dbReference type="SAM" id="Phobius"/>
    </source>
</evidence>
<dbReference type="InParanoid" id="C5KJV1"/>
<feature type="non-terminal residue" evidence="3">
    <location>
        <position position="1"/>
    </location>
</feature>
<dbReference type="AlphaFoldDB" id="C5KJV1"/>
<feature type="transmembrane region" description="Helical" evidence="1">
    <location>
        <begin position="106"/>
        <end position="125"/>
    </location>
</feature>
<evidence type="ECO:0000313" key="4">
    <source>
        <dbReference type="Proteomes" id="UP000007800"/>
    </source>
</evidence>